<keyword evidence="1 3" id="KW-0238">DNA-binding</keyword>
<evidence type="ECO:0000256" key="2">
    <source>
        <dbReference type="ARBA" id="ARBA00023242"/>
    </source>
</evidence>
<dbReference type="PANTHER" id="PTHR46040:SF3">
    <property type="entry name" value="HIGH MOBILITY GROUP PROTEIN 2"/>
    <property type="match status" value="1"/>
</dbReference>
<dbReference type="Proteomes" id="UP000289152">
    <property type="component" value="Unassembled WGS sequence"/>
</dbReference>
<evidence type="ECO:0000259" key="5">
    <source>
        <dbReference type="PROSITE" id="PS50118"/>
    </source>
</evidence>
<dbReference type="OrthoDB" id="1919336at2759"/>
<feature type="region of interest" description="Disordered" evidence="4">
    <location>
        <begin position="206"/>
        <end position="306"/>
    </location>
</feature>
<reference evidence="6 7" key="1">
    <citation type="submission" date="2016-06" db="EMBL/GenBank/DDBJ databases">
        <title>Evolution of pathogenesis and genome organization in the Tremellales.</title>
        <authorList>
            <person name="Cuomo C."/>
            <person name="Litvintseva A."/>
            <person name="Heitman J."/>
            <person name="Chen Y."/>
            <person name="Sun S."/>
            <person name="Springer D."/>
            <person name="Dromer F."/>
            <person name="Young S."/>
            <person name="Zeng Q."/>
            <person name="Chapman S."/>
            <person name="Gujja S."/>
            <person name="Saif S."/>
            <person name="Birren B."/>
        </authorList>
    </citation>
    <scope>NUCLEOTIDE SEQUENCE [LARGE SCALE GENOMIC DNA]</scope>
    <source>
        <strain evidence="6 7">ATCC 28783</strain>
    </source>
</reference>
<dbReference type="PANTHER" id="PTHR46040">
    <property type="entry name" value="HIGH MOBILITY GROUP PROTEIN 2"/>
    <property type="match status" value="1"/>
</dbReference>
<evidence type="ECO:0000256" key="4">
    <source>
        <dbReference type="SAM" id="MobiDB-lite"/>
    </source>
</evidence>
<dbReference type="STRING" id="5217.A0A4Q1BQJ8"/>
<evidence type="ECO:0000256" key="3">
    <source>
        <dbReference type="PROSITE-ProRule" id="PRU00267"/>
    </source>
</evidence>
<dbReference type="PROSITE" id="PS50118">
    <property type="entry name" value="HMG_BOX_2"/>
    <property type="match status" value="1"/>
</dbReference>
<dbReference type="VEuPathDB" id="FungiDB:TREMEDRAFT_74569"/>
<keyword evidence="7" id="KW-1185">Reference proteome</keyword>
<dbReference type="InterPro" id="IPR036910">
    <property type="entry name" value="HMG_box_dom_sf"/>
</dbReference>
<feature type="DNA-binding region" description="HMG box" evidence="3">
    <location>
        <begin position="137"/>
        <end position="205"/>
    </location>
</feature>
<feature type="region of interest" description="Disordered" evidence="4">
    <location>
        <begin position="85"/>
        <end position="144"/>
    </location>
</feature>
<dbReference type="SUPFAM" id="SSF47095">
    <property type="entry name" value="HMG-box"/>
    <property type="match status" value="1"/>
</dbReference>
<dbReference type="GO" id="GO:0003677">
    <property type="term" value="F:DNA binding"/>
    <property type="evidence" value="ECO:0007669"/>
    <property type="project" value="UniProtKB-UniRule"/>
</dbReference>
<gene>
    <name evidence="6" type="ORF">M231_02477</name>
</gene>
<name>A0A4Q1BQJ8_TREME</name>
<feature type="compositionally biased region" description="Acidic residues" evidence="4">
    <location>
        <begin position="227"/>
        <end position="241"/>
    </location>
</feature>
<evidence type="ECO:0000313" key="6">
    <source>
        <dbReference type="EMBL" id="RXK40203.1"/>
    </source>
</evidence>
<evidence type="ECO:0000313" key="7">
    <source>
        <dbReference type="Proteomes" id="UP000289152"/>
    </source>
</evidence>
<sequence length="306" mass="33809">MSNASWQEMEAKRQEMIASFKDLAAVMSRCVTIIEDYARLTPSNLSLPMPNLQHVQSLPNFLPNAAELASFQALMAQAQAQAQHNQMQQLQGGSRPSLGNSSSIGGVGQGVGVGSPMEMAKKEKKKRERKPRDPNAPKRPPSAYIMFQNEVRDQMRKTNPEIAYKEVLGMISQKWKDLSDEQKRVYETEYAKQVNGYNTSAELYKRSNEPSVGPITAPVRVAQAESDSSDSDSDTSSSDDEPPPKPKPVPISAPVLTTPIHAPISISTPATFKKEKKRKSKMEEGVVANMLEASVEKKKKKKKDHA</sequence>
<dbReference type="Gene3D" id="1.10.30.10">
    <property type="entry name" value="High mobility group box domain"/>
    <property type="match status" value="1"/>
</dbReference>
<dbReference type="InParanoid" id="A0A4Q1BQJ8"/>
<evidence type="ECO:0000256" key="1">
    <source>
        <dbReference type="ARBA" id="ARBA00023125"/>
    </source>
</evidence>
<dbReference type="AlphaFoldDB" id="A0A4Q1BQJ8"/>
<keyword evidence="2 3" id="KW-0539">Nucleus</keyword>
<dbReference type="Pfam" id="PF00505">
    <property type="entry name" value="HMG_box"/>
    <property type="match status" value="1"/>
</dbReference>
<accession>A0A4Q1BQJ8</accession>
<dbReference type="GO" id="GO:0005634">
    <property type="term" value="C:nucleus"/>
    <property type="evidence" value="ECO:0007669"/>
    <property type="project" value="UniProtKB-UniRule"/>
</dbReference>
<dbReference type="InterPro" id="IPR009071">
    <property type="entry name" value="HMG_box_dom"/>
</dbReference>
<protein>
    <recommendedName>
        <fullName evidence="5">HMG box domain-containing protein</fullName>
    </recommendedName>
</protein>
<dbReference type="EMBL" id="SDIL01000021">
    <property type="protein sequence ID" value="RXK40203.1"/>
    <property type="molecule type" value="Genomic_DNA"/>
</dbReference>
<feature type="compositionally biased region" description="Basic residues" evidence="4">
    <location>
        <begin position="297"/>
        <end position="306"/>
    </location>
</feature>
<dbReference type="GO" id="GO:0010468">
    <property type="term" value="P:regulation of gene expression"/>
    <property type="evidence" value="ECO:0007669"/>
    <property type="project" value="TreeGrafter"/>
</dbReference>
<comment type="caution">
    <text evidence="6">The sequence shown here is derived from an EMBL/GenBank/DDBJ whole genome shotgun (WGS) entry which is preliminary data.</text>
</comment>
<proteinExistence type="predicted"/>
<organism evidence="6 7">
    <name type="scientific">Tremella mesenterica</name>
    <name type="common">Jelly fungus</name>
    <dbReference type="NCBI Taxonomy" id="5217"/>
    <lineage>
        <taxon>Eukaryota</taxon>
        <taxon>Fungi</taxon>
        <taxon>Dikarya</taxon>
        <taxon>Basidiomycota</taxon>
        <taxon>Agaricomycotina</taxon>
        <taxon>Tremellomycetes</taxon>
        <taxon>Tremellales</taxon>
        <taxon>Tremellaceae</taxon>
        <taxon>Tremella</taxon>
    </lineage>
</organism>
<feature type="domain" description="HMG box" evidence="5">
    <location>
        <begin position="137"/>
        <end position="205"/>
    </location>
</feature>
<dbReference type="InterPro" id="IPR051965">
    <property type="entry name" value="ChromReg_NeuronalGeneExpr"/>
</dbReference>
<dbReference type="SMART" id="SM00398">
    <property type="entry name" value="HMG"/>
    <property type="match status" value="1"/>
</dbReference>